<dbReference type="STRING" id="930131.SAMN05216389_106139"/>
<dbReference type="AlphaFoldDB" id="A0A1I0CBF1"/>
<reference evidence="1 2" key="1">
    <citation type="submission" date="2016-10" db="EMBL/GenBank/DDBJ databases">
        <authorList>
            <person name="de Groot N.N."/>
        </authorList>
    </citation>
    <scope>NUCLEOTIDE SEQUENCE [LARGE SCALE GENOMIC DNA]</scope>
    <source>
        <strain evidence="1 2">IBRC-M 10780</strain>
    </source>
</reference>
<dbReference type="EMBL" id="FOHE01000006">
    <property type="protein sequence ID" value="SET16848.1"/>
    <property type="molecule type" value="Genomic_DNA"/>
</dbReference>
<evidence type="ECO:0000313" key="2">
    <source>
        <dbReference type="Proteomes" id="UP000198618"/>
    </source>
</evidence>
<dbReference type="InterPro" id="IPR005358">
    <property type="entry name" value="Puta_zinc/iron-chelating_dom"/>
</dbReference>
<organism evidence="1 2">
    <name type="scientific">Oceanobacillus limi</name>
    <dbReference type="NCBI Taxonomy" id="930131"/>
    <lineage>
        <taxon>Bacteria</taxon>
        <taxon>Bacillati</taxon>
        <taxon>Bacillota</taxon>
        <taxon>Bacilli</taxon>
        <taxon>Bacillales</taxon>
        <taxon>Bacillaceae</taxon>
        <taxon>Oceanobacillus</taxon>
    </lineage>
</organism>
<name>A0A1I0CBF1_9BACI</name>
<gene>
    <name evidence="1" type="ORF">SAMN05216389_106139</name>
</gene>
<evidence type="ECO:0000313" key="1">
    <source>
        <dbReference type="EMBL" id="SET16848.1"/>
    </source>
</evidence>
<sequence>METHLTFEEIQNKIEHIQRNYEIDEDKFYQIVEKWSDQDLETEDKLLASFSELLEQVSYEINRMEETAEMKATCRMGCAFCCYFPIIINEMEAKLMKKAIEKFPTDRKLAIQSHLSAYYATYGEKIKQLTSVDFESSEAVKYNYRKSLLPCPMLNTETNQCMAYEIRPIPCRTYMNYTDPKVCEENLMPKETISFEFLYEQYMGALNEFLQFLYEEEGTAFIEYPNDVYAHDYLANWFQEDSNSAGLTEI</sequence>
<accession>A0A1I0CBF1</accession>
<protein>
    <submittedName>
        <fullName evidence="1">Putative zinc-or iron-chelating domain-containing protein</fullName>
    </submittedName>
</protein>
<dbReference type="Pfam" id="PF03692">
    <property type="entry name" value="CxxCxxCC"/>
    <property type="match status" value="1"/>
</dbReference>
<dbReference type="OrthoDB" id="9810361at2"/>
<keyword evidence="2" id="KW-1185">Reference proteome</keyword>
<proteinExistence type="predicted"/>
<dbReference type="Proteomes" id="UP000198618">
    <property type="component" value="Unassembled WGS sequence"/>
</dbReference>